<dbReference type="Proteomes" id="UP001152799">
    <property type="component" value="Chromosome 7"/>
</dbReference>
<evidence type="ECO:0000256" key="6">
    <source>
        <dbReference type="ARBA" id="ARBA00022989"/>
    </source>
</evidence>
<dbReference type="CDD" id="cd03505">
    <property type="entry name" value="Delta9-FADS-like"/>
    <property type="match status" value="1"/>
</dbReference>
<evidence type="ECO:0000256" key="12">
    <source>
        <dbReference type="RuleBase" id="RU000581"/>
    </source>
</evidence>
<dbReference type="PRINTS" id="PR00075">
    <property type="entry name" value="FACDDSATRASE"/>
</dbReference>
<gene>
    <name evidence="14" type="ORF">CEUTPL_LOCUS11993</name>
</gene>
<proteinExistence type="inferred from homology"/>
<evidence type="ECO:0000259" key="13">
    <source>
        <dbReference type="Pfam" id="PF00487"/>
    </source>
</evidence>
<evidence type="ECO:0000256" key="9">
    <source>
        <dbReference type="ARBA" id="ARBA00023098"/>
    </source>
</evidence>
<dbReference type="GO" id="GO:0005506">
    <property type="term" value="F:iron ion binding"/>
    <property type="evidence" value="ECO:0007669"/>
    <property type="project" value="TreeGrafter"/>
</dbReference>
<evidence type="ECO:0000256" key="11">
    <source>
        <dbReference type="ARBA" id="ARBA00023160"/>
    </source>
</evidence>
<comment type="similarity">
    <text evidence="2 12">Belongs to the fatty acid desaturase type 1 family.</text>
</comment>
<organism evidence="14 15">
    <name type="scientific">Ceutorhynchus assimilis</name>
    <name type="common">cabbage seed weevil</name>
    <dbReference type="NCBI Taxonomy" id="467358"/>
    <lineage>
        <taxon>Eukaryota</taxon>
        <taxon>Metazoa</taxon>
        <taxon>Ecdysozoa</taxon>
        <taxon>Arthropoda</taxon>
        <taxon>Hexapoda</taxon>
        <taxon>Insecta</taxon>
        <taxon>Pterygota</taxon>
        <taxon>Neoptera</taxon>
        <taxon>Endopterygota</taxon>
        <taxon>Coleoptera</taxon>
        <taxon>Polyphaga</taxon>
        <taxon>Cucujiformia</taxon>
        <taxon>Curculionidae</taxon>
        <taxon>Ceutorhynchinae</taxon>
        <taxon>Ceutorhynchus</taxon>
    </lineage>
</organism>
<evidence type="ECO:0000313" key="15">
    <source>
        <dbReference type="Proteomes" id="UP001152799"/>
    </source>
</evidence>
<protein>
    <recommendedName>
        <fullName evidence="13">Fatty acid desaturase domain-containing protein</fullName>
    </recommendedName>
</protein>
<evidence type="ECO:0000256" key="4">
    <source>
        <dbReference type="ARBA" id="ARBA00022692"/>
    </source>
</evidence>
<keyword evidence="9" id="KW-0443">Lipid metabolism</keyword>
<keyword evidence="4 12" id="KW-0812">Transmembrane</keyword>
<evidence type="ECO:0000256" key="10">
    <source>
        <dbReference type="ARBA" id="ARBA00023136"/>
    </source>
</evidence>
<dbReference type="InterPro" id="IPR015876">
    <property type="entry name" value="Acyl-CoA_DS"/>
</dbReference>
<dbReference type="EMBL" id="OU892283">
    <property type="protein sequence ID" value="CAH1133541.1"/>
    <property type="molecule type" value="Genomic_DNA"/>
</dbReference>
<evidence type="ECO:0000256" key="7">
    <source>
        <dbReference type="ARBA" id="ARBA00023002"/>
    </source>
</evidence>
<dbReference type="GO" id="GO:0006636">
    <property type="term" value="P:unsaturated fatty acid biosynthetic process"/>
    <property type="evidence" value="ECO:0007669"/>
    <property type="project" value="TreeGrafter"/>
</dbReference>
<evidence type="ECO:0000313" key="14">
    <source>
        <dbReference type="EMBL" id="CAH1133541.1"/>
    </source>
</evidence>
<dbReference type="PANTHER" id="PTHR11351">
    <property type="entry name" value="ACYL-COA DESATURASE"/>
    <property type="match status" value="1"/>
</dbReference>
<dbReference type="Pfam" id="PF00487">
    <property type="entry name" value="FA_desaturase"/>
    <property type="match status" value="1"/>
</dbReference>
<keyword evidence="5" id="KW-0276">Fatty acid metabolism</keyword>
<dbReference type="InterPro" id="IPR005804">
    <property type="entry name" value="FA_desaturase_dom"/>
</dbReference>
<keyword evidence="3 12" id="KW-0444">Lipid biosynthesis</keyword>
<name>A0A9P0DNU5_9CUCU</name>
<reference evidence="14" key="1">
    <citation type="submission" date="2022-01" db="EMBL/GenBank/DDBJ databases">
        <authorList>
            <person name="King R."/>
        </authorList>
    </citation>
    <scope>NUCLEOTIDE SEQUENCE</scope>
</reference>
<comment type="cofactor">
    <cofactor evidence="12">
        <name>Fe(2+)</name>
        <dbReference type="ChEBI" id="CHEBI:29033"/>
    </cofactor>
</comment>
<comment type="domain">
    <text evidence="12">The histidine box domains are involved in binding the catalytic metal ions.</text>
</comment>
<sequence>MLVVFNFFLYENPIIHWARDHRTHHKFTETDADPHDPRRGLFFAHMGWAMLKKKREVLEKGRGIDQSDLHADPILKWQERYYMWFMPLGTFILPTVVPMYFWNETLTNAYCVNILRYLVCLHMHGLVNSVAHTYGDRPYDKFIGPADGFSVSALTLGEGLHNFHHTFPWDYRSAELGVFCFNFTKSCIDFFAMIGWAYDLKATTQDMIRARAARTGDGSSKHVWGWGDRDQTAEDHKGTVIIN</sequence>
<feature type="domain" description="Fatty acid desaturase" evidence="13">
    <location>
        <begin position="9"/>
        <end position="168"/>
    </location>
</feature>
<keyword evidence="11 12" id="KW-0275">Fatty acid biosynthesis</keyword>
<keyword evidence="7 12" id="KW-0560">Oxidoreductase</keyword>
<accession>A0A9P0DNU5</accession>
<evidence type="ECO:0000256" key="2">
    <source>
        <dbReference type="ARBA" id="ARBA00009295"/>
    </source>
</evidence>
<evidence type="ECO:0000256" key="5">
    <source>
        <dbReference type="ARBA" id="ARBA00022832"/>
    </source>
</evidence>
<evidence type="ECO:0000256" key="8">
    <source>
        <dbReference type="ARBA" id="ARBA00023004"/>
    </source>
</evidence>
<dbReference type="AlphaFoldDB" id="A0A9P0DNU5"/>
<comment type="subcellular location">
    <subcellularLocation>
        <location evidence="1">Membrane</location>
        <topology evidence="1">Multi-pass membrane protein</topology>
    </subcellularLocation>
</comment>
<keyword evidence="15" id="KW-1185">Reference proteome</keyword>
<dbReference type="OrthoDB" id="10260134at2759"/>
<dbReference type="PANTHER" id="PTHR11351:SF31">
    <property type="entry name" value="DESATURASE 1, ISOFORM A-RELATED"/>
    <property type="match status" value="1"/>
</dbReference>
<dbReference type="GO" id="GO:0005789">
    <property type="term" value="C:endoplasmic reticulum membrane"/>
    <property type="evidence" value="ECO:0007669"/>
    <property type="project" value="TreeGrafter"/>
</dbReference>
<evidence type="ECO:0000256" key="3">
    <source>
        <dbReference type="ARBA" id="ARBA00022516"/>
    </source>
</evidence>
<dbReference type="GO" id="GO:0004768">
    <property type="term" value="F:stearoyl-CoA 9-desaturase activity"/>
    <property type="evidence" value="ECO:0007669"/>
    <property type="project" value="TreeGrafter"/>
</dbReference>
<keyword evidence="6" id="KW-1133">Transmembrane helix</keyword>
<keyword evidence="10" id="KW-0472">Membrane</keyword>
<evidence type="ECO:0000256" key="1">
    <source>
        <dbReference type="ARBA" id="ARBA00004141"/>
    </source>
</evidence>
<keyword evidence="8" id="KW-0408">Iron</keyword>